<proteinExistence type="predicted"/>
<dbReference type="RefSeq" id="WP_047573030.1">
    <property type="nucleotide sequence ID" value="NZ_JPQT01000085.1"/>
</dbReference>
<accession>A0A085VCW8</accession>
<evidence type="ECO:0000313" key="1">
    <source>
        <dbReference type="EMBL" id="KFE53281.1"/>
    </source>
</evidence>
<evidence type="ECO:0000313" key="2">
    <source>
        <dbReference type="Proteomes" id="UP000028643"/>
    </source>
</evidence>
<reference evidence="1 2" key="1">
    <citation type="submission" date="2014-07" db="EMBL/GenBank/DDBJ databases">
        <title>Draft Genome Sequences of Environmental Pseudomonas syringae strains.</title>
        <authorList>
            <person name="Baltrus D.A."/>
            <person name="Berge O."/>
            <person name="Morris C."/>
        </authorList>
    </citation>
    <scope>NUCLEOTIDE SEQUENCE [LARGE SCALE GENOMIC DNA]</scope>
    <source>
        <strain evidence="1 2">CEB003</strain>
    </source>
</reference>
<sequence>MSTVISIEQLATVDLRMINEIWLSSSPAPQENDPLQPKLCLWRGEQLFTHDMMSEGTHGQNVNRLWLSVDDIEDQPLIRSVEDAVRQRLAQMDMQGEFYPAEQADTHQLHIPGK</sequence>
<dbReference type="PATRIC" id="fig|317.174.peg.1308"/>
<dbReference type="EMBL" id="JPQT01000085">
    <property type="protein sequence ID" value="KFE53281.1"/>
    <property type="molecule type" value="Genomic_DNA"/>
</dbReference>
<dbReference type="AlphaFoldDB" id="A0A085VCW8"/>
<dbReference type="Proteomes" id="UP000028643">
    <property type="component" value="Unassembled WGS sequence"/>
</dbReference>
<gene>
    <name evidence="1" type="ORF">IV02_06415</name>
</gene>
<protein>
    <submittedName>
        <fullName evidence="1">Uncharacterized protein</fullName>
    </submittedName>
</protein>
<comment type="caution">
    <text evidence="1">The sequence shown here is derived from an EMBL/GenBank/DDBJ whole genome shotgun (WGS) entry which is preliminary data.</text>
</comment>
<organism evidence="1 2">
    <name type="scientific">Pseudomonas syringae</name>
    <dbReference type="NCBI Taxonomy" id="317"/>
    <lineage>
        <taxon>Bacteria</taxon>
        <taxon>Pseudomonadati</taxon>
        <taxon>Pseudomonadota</taxon>
        <taxon>Gammaproteobacteria</taxon>
        <taxon>Pseudomonadales</taxon>
        <taxon>Pseudomonadaceae</taxon>
        <taxon>Pseudomonas</taxon>
    </lineage>
</organism>
<name>A0A085VCW8_PSESX</name>